<dbReference type="GO" id="GO:0005886">
    <property type="term" value="C:plasma membrane"/>
    <property type="evidence" value="ECO:0007669"/>
    <property type="project" value="UniProtKB-SubCell"/>
</dbReference>
<evidence type="ECO:0000256" key="6">
    <source>
        <dbReference type="ARBA" id="ARBA00023136"/>
    </source>
</evidence>
<feature type="transmembrane region" description="Helical" evidence="7">
    <location>
        <begin position="110"/>
        <end position="129"/>
    </location>
</feature>
<comment type="caution">
    <text evidence="9">The sequence shown here is derived from an EMBL/GenBank/DDBJ whole genome shotgun (WGS) entry which is preliminary data.</text>
</comment>
<dbReference type="SUPFAM" id="SSF161098">
    <property type="entry name" value="MetI-like"/>
    <property type="match status" value="1"/>
</dbReference>
<evidence type="ECO:0000256" key="4">
    <source>
        <dbReference type="ARBA" id="ARBA00022692"/>
    </source>
</evidence>
<feature type="transmembrane region" description="Helical" evidence="7">
    <location>
        <begin position="189"/>
        <end position="211"/>
    </location>
</feature>
<dbReference type="PANTHER" id="PTHR32243:SF18">
    <property type="entry name" value="INNER MEMBRANE ABC TRANSPORTER PERMEASE PROTEIN YCJP"/>
    <property type="match status" value="1"/>
</dbReference>
<comment type="subcellular location">
    <subcellularLocation>
        <location evidence="1 7">Cell membrane</location>
        <topology evidence="1 7">Multi-pass membrane protein</topology>
    </subcellularLocation>
</comment>
<protein>
    <submittedName>
        <fullName evidence="9">Inner membrane ABC transporter permease protein YcjP</fullName>
    </submittedName>
</protein>
<keyword evidence="2 7" id="KW-0813">Transport</keyword>
<dbReference type="STRING" id="989403.SAMN05421798_101900"/>
<keyword evidence="4 7" id="KW-0812">Transmembrane</keyword>
<evidence type="ECO:0000313" key="9">
    <source>
        <dbReference type="EMBL" id="KZL05432.1"/>
    </source>
</evidence>
<evidence type="ECO:0000256" key="3">
    <source>
        <dbReference type="ARBA" id="ARBA00022475"/>
    </source>
</evidence>
<dbReference type="OrthoDB" id="9815445at2"/>
<organism evidence="9 10">
    <name type="scientific">Pseudovibrio axinellae</name>
    <dbReference type="NCBI Taxonomy" id="989403"/>
    <lineage>
        <taxon>Bacteria</taxon>
        <taxon>Pseudomonadati</taxon>
        <taxon>Pseudomonadota</taxon>
        <taxon>Alphaproteobacteria</taxon>
        <taxon>Hyphomicrobiales</taxon>
        <taxon>Stappiaceae</taxon>
        <taxon>Pseudovibrio</taxon>
    </lineage>
</organism>
<evidence type="ECO:0000256" key="2">
    <source>
        <dbReference type="ARBA" id="ARBA00022448"/>
    </source>
</evidence>
<feature type="domain" description="ABC transmembrane type-1" evidence="8">
    <location>
        <begin position="73"/>
        <end position="265"/>
    </location>
</feature>
<dbReference type="PROSITE" id="PS50928">
    <property type="entry name" value="ABC_TM1"/>
    <property type="match status" value="1"/>
</dbReference>
<sequence>MMDRYSLPHKVFLYICVAIFLGFILLPFFEMFMTSLRPLEHLFRSPYQFWSDDFSFRAYAQMWETVPMLPRYIANSMFISLSVTALALLFIIPAAYAYARFDFKGKSISLGIFLAVNMFSGAVLLIPLYKLLRNYGLLNTYFAMIVPGAAFLVPMGIWLLKSYLEKIPRELEEAAFMDGASRLYTLRRVVLPLAVPGLIVVGVAVFLSAYAQQFLFAITFNSVKDYMPLPAGILEFIGYQSVKWNEMMAASIVGILPVLVIFLFLQRYLVAGLTAGAIKE</sequence>
<feature type="transmembrane region" description="Helical" evidence="7">
    <location>
        <begin position="72"/>
        <end position="98"/>
    </location>
</feature>
<dbReference type="GO" id="GO:0055085">
    <property type="term" value="P:transmembrane transport"/>
    <property type="evidence" value="ECO:0007669"/>
    <property type="project" value="InterPro"/>
</dbReference>
<dbReference type="CDD" id="cd06261">
    <property type="entry name" value="TM_PBP2"/>
    <property type="match status" value="1"/>
</dbReference>
<gene>
    <name evidence="9" type="primary">ycjP_2</name>
    <name evidence="9" type="ORF">PsAD2_04357</name>
</gene>
<feature type="transmembrane region" description="Helical" evidence="7">
    <location>
        <begin position="141"/>
        <end position="160"/>
    </location>
</feature>
<evidence type="ECO:0000256" key="7">
    <source>
        <dbReference type="RuleBase" id="RU363032"/>
    </source>
</evidence>
<feature type="transmembrane region" description="Helical" evidence="7">
    <location>
        <begin position="12"/>
        <end position="29"/>
    </location>
</feature>
<dbReference type="PATRIC" id="fig|989403.3.peg.4775"/>
<keyword evidence="10" id="KW-1185">Reference proteome</keyword>
<dbReference type="Gene3D" id="1.10.3720.10">
    <property type="entry name" value="MetI-like"/>
    <property type="match status" value="1"/>
</dbReference>
<evidence type="ECO:0000256" key="1">
    <source>
        <dbReference type="ARBA" id="ARBA00004651"/>
    </source>
</evidence>
<comment type="similarity">
    <text evidence="7">Belongs to the binding-protein-dependent transport system permease family.</text>
</comment>
<accession>A0A165T4V8</accession>
<keyword evidence="5 7" id="KW-1133">Transmembrane helix</keyword>
<keyword evidence="6 7" id="KW-0472">Membrane</keyword>
<dbReference type="InterPro" id="IPR035906">
    <property type="entry name" value="MetI-like_sf"/>
</dbReference>
<dbReference type="Proteomes" id="UP000076577">
    <property type="component" value="Unassembled WGS sequence"/>
</dbReference>
<dbReference type="Pfam" id="PF00528">
    <property type="entry name" value="BPD_transp_1"/>
    <property type="match status" value="1"/>
</dbReference>
<evidence type="ECO:0000313" key="10">
    <source>
        <dbReference type="Proteomes" id="UP000076577"/>
    </source>
</evidence>
<dbReference type="InterPro" id="IPR050901">
    <property type="entry name" value="BP-dep_ABC_trans_perm"/>
</dbReference>
<dbReference type="EMBL" id="LMCB01000152">
    <property type="protein sequence ID" value="KZL05432.1"/>
    <property type="molecule type" value="Genomic_DNA"/>
</dbReference>
<feature type="transmembrane region" description="Helical" evidence="7">
    <location>
        <begin position="247"/>
        <end position="265"/>
    </location>
</feature>
<keyword evidence="3" id="KW-1003">Cell membrane</keyword>
<reference evidence="9 10" key="1">
    <citation type="journal article" date="2016" name="Front. Microbiol.">
        <title>Comparative Genomic Analysis Reveals a Diverse Repertoire of Genes Involved in Prokaryote-Eukaryote Interactions within the Pseudovibrio Genus.</title>
        <authorList>
            <person name="Romano S."/>
            <person name="Fernandez-Guerra A."/>
            <person name="Reen F.J."/>
            <person name="Glockner F.O."/>
            <person name="Crowley S.P."/>
            <person name="O'Sullivan O."/>
            <person name="Cotter P.D."/>
            <person name="Adams C."/>
            <person name="Dobson A.D."/>
            <person name="O'Gara F."/>
        </authorList>
    </citation>
    <scope>NUCLEOTIDE SEQUENCE [LARGE SCALE GENOMIC DNA]</scope>
    <source>
        <strain evidence="9 10">Ad2</strain>
    </source>
</reference>
<dbReference type="AlphaFoldDB" id="A0A165T4V8"/>
<evidence type="ECO:0000259" key="8">
    <source>
        <dbReference type="PROSITE" id="PS50928"/>
    </source>
</evidence>
<dbReference type="PANTHER" id="PTHR32243">
    <property type="entry name" value="MALTOSE TRANSPORT SYSTEM PERMEASE-RELATED"/>
    <property type="match status" value="1"/>
</dbReference>
<evidence type="ECO:0000256" key="5">
    <source>
        <dbReference type="ARBA" id="ARBA00022989"/>
    </source>
</evidence>
<name>A0A165T4V8_9HYPH</name>
<proteinExistence type="inferred from homology"/>
<dbReference type="InterPro" id="IPR000515">
    <property type="entry name" value="MetI-like"/>
</dbReference>